<evidence type="ECO:0000313" key="4">
    <source>
        <dbReference type="Proteomes" id="UP000799757"/>
    </source>
</evidence>
<feature type="region of interest" description="Disordered" evidence="1">
    <location>
        <begin position="69"/>
        <end position="114"/>
    </location>
</feature>
<dbReference type="EMBL" id="MU002112">
    <property type="protein sequence ID" value="KAF2789796.1"/>
    <property type="molecule type" value="Genomic_DNA"/>
</dbReference>
<dbReference type="AlphaFoldDB" id="A0A6A6X0B6"/>
<feature type="transmembrane region" description="Helical" evidence="2">
    <location>
        <begin position="41"/>
        <end position="60"/>
    </location>
</feature>
<evidence type="ECO:0000256" key="2">
    <source>
        <dbReference type="SAM" id="Phobius"/>
    </source>
</evidence>
<keyword evidence="2" id="KW-1133">Transmembrane helix</keyword>
<organism evidence="3 4">
    <name type="scientific">Melanomma pulvis-pyrius CBS 109.77</name>
    <dbReference type="NCBI Taxonomy" id="1314802"/>
    <lineage>
        <taxon>Eukaryota</taxon>
        <taxon>Fungi</taxon>
        <taxon>Dikarya</taxon>
        <taxon>Ascomycota</taxon>
        <taxon>Pezizomycotina</taxon>
        <taxon>Dothideomycetes</taxon>
        <taxon>Pleosporomycetidae</taxon>
        <taxon>Pleosporales</taxon>
        <taxon>Melanommataceae</taxon>
        <taxon>Melanomma</taxon>
    </lineage>
</organism>
<dbReference type="Proteomes" id="UP000799757">
    <property type="component" value="Unassembled WGS sequence"/>
</dbReference>
<sequence>MLSLSWVTSNLSLSVGIRQKVLRGGYTSKTSSWFSWAGRRFLFVFKLLFFCFFLFFFLYIHRCSLQLPKKKKNRKKTTNSQRQHSKLPQTTHNNIPRVTANHPTASHTKTTPQV</sequence>
<evidence type="ECO:0000256" key="1">
    <source>
        <dbReference type="SAM" id="MobiDB-lite"/>
    </source>
</evidence>
<proteinExistence type="predicted"/>
<keyword evidence="4" id="KW-1185">Reference proteome</keyword>
<feature type="compositionally biased region" description="Polar residues" evidence="1">
    <location>
        <begin position="86"/>
        <end position="114"/>
    </location>
</feature>
<keyword evidence="2" id="KW-0472">Membrane</keyword>
<protein>
    <submittedName>
        <fullName evidence="3">Uncharacterized protein</fullName>
    </submittedName>
</protein>
<name>A0A6A6X0B6_9PLEO</name>
<evidence type="ECO:0000313" key="3">
    <source>
        <dbReference type="EMBL" id="KAF2789796.1"/>
    </source>
</evidence>
<keyword evidence="2" id="KW-0812">Transmembrane</keyword>
<accession>A0A6A6X0B6</accession>
<reference evidence="3" key="1">
    <citation type="journal article" date="2020" name="Stud. Mycol.">
        <title>101 Dothideomycetes genomes: a test case for predicting lifestyles and emergence of pathogens.</title>
        <authorList>
            <person name="Haridas S."/>
            <person name="Albert R."/>
            <person name="Binder M."/>
            <person name="Bloem J."/>
            <person name="Labutti K."/>
            <person name="Salamov A."/>
            <person name="Andreopoulos B."/>
            <person name="Baker S."/>
            <person name="Barry K."/>
            <person name="Bills G."/>
            <person name="Bluhm B."/>
            <person name="Cannon C."/>
            <person name="Castanera R."/>
            <person name="Culley D."/>
            <person name="Daum C."/>
            <person name="Ezra D."/>
            <person name="Gonzalez J."/>
            <person name="Henrissat B."/>
            <person name="Kuo A."/>
            <person name="Liang C."/>
            <person name="Lipzen A."/>
            <person name="Lutzoni F."/>
            <person name="Magnuson J."/>
            <person name="Mondo S."/>
            <person name="Nolan M."/>
            <person name="Ohm R."/>
            <person name="Pangilinan J."/>
            <person name="Park H.-J."/>
            <person name="Ramirez L."/>
            <person name="Alfaro M."/>
            <person name="Sun H."/>
            <person name="Tritt A."/>
            <person name="Yoshinaga Y."/>
            <person name="Zwiers L.-H."/>
            <person name="Turgeon B."/>
            <person name="Goodwin S."/>
            <person name="Spatafora J."/>
            <person name="Crous P."/>
            <person name="Grigoriev I."/>
        </authorList>
    </citation>
    <scope>NUCLEOTIDE SEQUENCE</scope>
    <source>
        <strain evidence="3">CBS 109.77</strain>
    </source>
</reference>
<gene>
    <name evidence="3" type="ORF">K505DRAFT_89217</name>
</gene>